<proteinExistence type="predicted"/>
<protein>
    <submittedName>
        <fullName evidence="1">Uncharacterized protein</fullName>
    </submittedName>
</protein>
<organism evidence="1 2">
    <name type="scientific">Lederbergia galactosidilytica</name>
    <dbReference type="NCBI Taxonomy" id="217031"/>
    <lineage>
        <taxon>Bacteria</taxon>
        <taxon>Bacillati</taxon>
        <taxon>Bacillota</taxon>
        <taxon>Bacilli</taxon>
        <taxon>Bacillales</taxon>
        <taxon>Bacillaceae</taxon>
        <taxon>Lederbergia</taxon>
    </lineage>
</organism>
<name>A0A0Q9YC39_9BACI</name>
<reference evidence="1 2" key="1">
    <citation type="submission" date="2015-06" db="EMBL/GenBank/DDBJ databases">
        <title>Genome sequencing project of Bacillus galactosidilyticus PL133.</title>
        <authorList>
            <person name="Gaiero J."/>
            <person name="Nicol R."/>
            <person name="Habash M."/>
        </authorList>
    </citation>
    <scope>NUCLEOTIDE SEQUENCE [LARGE SCALE GENOMIC DNA]</scope>
    <source>
        <strain evidence="1 2">PL133</strain>
    </source>
</reference>
<dbReference type="EMBL" id="LGPB01000073">
    <property type="protein sequence ID" value="KRG13619.1"/>
    <property type="molecule type" value="Genomic_DNA"/>
</dbReference>
<dbReference type="AlphaFoldDB" id="A0A0Q9YC39"/>
<accession>A0A0Q9YC39</accession>
<evidence type="ECO:0000313" key="2">
    <source>
        <dbReference type="Proteomes" id="UP000053881"/>
    </source>
</evidence>
<comment type="caution">
    <text evidence="1">The sequence shown here is derived from an EMBL/GenBank/DDBJ whole genome shotgun (WGS) entry which is preliminary data.</text>
</comment>
<evidence type="ECO:0000313" key="1">
    <source>
        <dbReference type="EMBL" id="KRG13619.1"/>
    </source>
</evidence>
<sequence>MKKIDGLMYEFILKDDDLHGDQHEVARVIEVDDGLYVLHYAIMEAPMSDDTHKILINNG</sequence>
<gene>
    <name evidence="1" type="ORF">ACA29_07970</name>
</gene>
<dbReference type="PATRIC" id="fig|217031.4.peg.2635"/>
<dbReference type="Proteomes" id="UP000053881">
    <property type="component" value="Unassembled WGS sequence"/>
</dbReference>